<dbReference type="Proteomes" id="UP000702964">
    <property type="component" value="Unassembled WGS sequence"/>
</dbReference>
<keyword evidence="6 9" id="KW-0520">NAD</keyword>
<dbReference type="GO" id="GO:0043772">
    <property type="term" value="F:acyl-phosphate glycerol-3-phosphate acyltransferase activity"/>
    <property type="evidence" value="ECO:0007669"/>
    <property type="project" value="InterPro"/>
</dbReference>
<evidence type="ECO:0000259" key="12">
    <source>
        <dbReference type="PROSITE" id="PS51712"/>
    </source>
</evidence>
<dbReference type="InterPro" id="IPR011128">
    <property type="entry name" value="G3P_DH_NAD-dep_N"/>
</dbReference>
<evidence type="ECO:0000313" key="13">
    <source>
        <dbReference type="EMBL" id="KAF4319697.1"/>
    </source>
</evidence>
<evidence type="ECO:0000256" key="11">
    <source>
        <dbReference type="SAM" id="Phobius"/>
    </source>
</evidence>
<dbReference type="GO" id="GO:0005525">
    <property type="term" value="F:GTP binding"/>
    <property type="evidence" value="ECO:0007669"/>
    <property type="project" value="InterPro"/>
</dbReference>
<dbReference type="GO" id="GO:0005886">
    <property type="term" value="C:plasma membrane"/>
    <property type="evidence" value="ECO:0007669"/>
    <property type="project" value="InterPro"/>
</dbReference>
<keyword evidence="5 9" id="KW-0560">Oxidoreductase</keyword>
<evidence type="ECO:0000256" key="4">
    <source>
        <dbReference type="ARBA" id="ARBA00022737"/>
    </source>
</evidence>
<feature type="domain" description="EngA-type G" evidence="12">
    <location>
        <begin position="157"/>
        <end position="267"/>
    </location>
</feature>
<accession>A0A8J4S2V2</accession>
<dbReference type="InterPro" id="IPR027417">
    <property type="entry name" value="P-loop_NTPase"/>
</dbReference>
<dbReference type="GO" id="GO:0043022">
    <property type="term" value="F:ribosome binding"/>
    <property type="evidence" value="ECO:0007669"/>
    <property type="project" value="TreeGrafter"/>
</dbReference>
<protein>
    <recommendedName>
        <fullName evidence="10">Glycerol-3-phosphate dehydrogenase [NAD(+)]</fullName>
        <ecNumber evidence="10">1.1.1.8</ecNumber>
    </recommendedName>
</protein>
<comment type="caution">
    <text evidence="13">The sequence shown here is derived from an EMBL/GenBank/DDBJ whole genome shotgun (WGS) entry which is preliminary data.</text>
</comment>
<dbReference type="Gene3D" id="3.40.50.300">
    <property type="entry name" value="P-loop containing nucleotide triphosphate hydrolases"/>
    <property type="match status" value="2"/>
</dbReference>
<dbReference type="InterPro" id="IPR036291">
    <property type="entry name" value="NAD(P)-bd_dom_sf"/>
</dbReference>
<dbReference type="InterPro" id="IPR006073">
    <property type="entry name" value="GTP-bd"/>
</dbReference>
<dbReference type="GO" id="GO:0046168">
    <property type="term" value="P:glycerol-3-phosphate catabolic process"/>
    <property type="evidence" value="ECO:0007669"/>
    <property type="project" value="UniProtKB-UniRule"/>
</dbReference>
<feature type="domain" description="EngA-type G" evidence="12">
    <location>
        <begin position="1"/>
        <end position="148"/>
    </location>
</feature>
<organism evidence="13 14">
    <name type="scientific">Phytophthora kernoviae 00238/432</name>
    <dbReference type="NCBI Taxonomy" id="1284355"/>
    <lineage>
        <taxon>Eukaryota</taxon>
        <taxon>Sar</taxon>
        <taxon>Stramenopiles</taxon>
        <taxon>Oomycota</taxon>
        <taxon>Peronosporomycetes</taxon>
        <taxon>Peronosporales</taxon>
        <taxon>Peronosporaceae</taxon>
        <taxon>Phytophthora</taxon>
    </lineage>
</organism>
<dbReference type="EC" id="1.1.1.8" evidence="10"/>
<dbReference type="SUPFAM" id="SSF51735">
    <property type="entry name" value="NAD(P)-binding Rossmann-fold domains"/>
    <property type="match status" value="1"/>
</dbReference>
<dbReference type="InterPro" id="IPR016484">
    <property type="entry name" value="GTPase_Der"/>
</dbReference>
<keyword evidence="11" id="KW-1133">Transmembrane helix</keyword>
<reference evidence="13" key="2">
    <citation type="submission" date="2020-02" db="EMBL/GenBank/DDBJ databases">
        <authorList>
            <person name="Studholme D.J."/>
        </authorList>
    </citation>
    <scope>NUCLEOTIDE SEQUENCE</scope>
    <source>
        <strain evidence="13">00238/432</strain>
    </source>
</reference>
<dbReference type="GO" id="GO:0020015">
    <property type="term" value="C:glycosome"/>
    <property type="evidence" value="ECO:0007669"/>
    <property type="project" value="UniProtKB-SubCell"/>
</dbReference>
<evidence type="ECO:0000256" key="1">
    <source>
        <dbReference type="ARBA" id="ARBA00008279"/>
    </source>
</evidence>
<evidence type="ECO:0000256" key="8">
    <source>
        <dbReference type="ARBA" id="ARBA00084116"/>
    </source>
</evidence>
<proteinExistence type="inferred from homology"/>
<dbReference type="GO" id="GO:0005975">
    <property type="term" value="P:carbohydrate metabolic process"/>
    <property type="evidence" value="ECO:0007669"/>
    <property type="project" value="InterPro"/>
</dbReference>
<evidence type="ECO:0000256" key="6">
    <source>
        <dbReference type="ARBA" id="ARBA00023027"/>
    </source>
</evidence>
<sequence length="632" mass="68781">MDRRSGILAIVEDKPGITRDRIYGIGEWNGKPFSIIDTGGIEIDGEDVILKSIRMQAELAIEEADVIVFMCDAKAGITQSDEEVAEMLYRSGKPIVVAVNKVDNIGRSELIYEFYGFGFGDPIGVSGSHGTGVGDLLDAIVEKLPELEEETYDDDVIRVALIGRPNVGKSSLVNAILGEERVIVSDVAGTTRDAIDTPFEKDGQRYVLIDTAGMRKRGKVYETTEKYSVMRAMRAIERADVVLIVINGEEGIIEQDKHIAGYAFEAGHNWPLYFRFRGGKGIATAIGVLVTLALIPALWGTALASVLAANQLDVIMWTRGEDQSTEINTKHTNQRFLPDAELSPRIQATTDMATAVEGASAVLIVAPSSAMRSVAHQLKAHYKPEMLIIHATKGFETESLKRMSTVISEELECEEGRVVVLSGPSHAEEVVKRCPTTVVVASLDKASAEAAQGLFMNAYFRVYTNRDMIGVELAGAFKNIIALGAGMSDGLNFGDNAKAALLTRGLAEITRIGVEMGANPLTFSGLAGIGDLVVTATSQHSRNWRAGSLLGKGQKLDDVLSSMGMVVEGIRTTQAAHFISQKYGVQMPIADQLYHVLFQERQPRDAVEALMGRDPKTEMEVMTLETWEQWHS</sequence>
<dbReference type="PROSITE" id="PS00957">
    <property type="entry name" value="NAD_G3PDH"/>
    <property type="match status" value="1"/>
</dbReference>
<keyword evidence="11" id="KW-0472">Membrane</keyword>
<dbReference type="InterPro" id="IPR031166">
    <property type="entry name" value="G_ENGA"/>
</dbReference>
<reference evidence="13" key="1">
    <citation type="journal article" date="2015" name="Genom Data">
        <title>Draft genome sequences of Phytophthora kernoviae and Phytophthora ramorum lineage EU2 from Scotland.</title>
        <authorList>
            <person name="Sambles C."/>
            <person name="Schlenzig A."/>
            <person name="O'Neill P."/>
            <person name="Grant M."/>
            <person name="Studholme D.J."/>
        </authorList>
    </citation>
    <scope>NUCLEOTIDE SEQUENCE</scope>
    <source>
        <strain evidence="13">00238/432</strain>
    </source>
</reference>
<dbReference type="Pfam" id="PF01926">
    <property type="entry name" value="MMR_HSR1"/>
    <property type="match status" value="2"/>
</dbReference>
<dbReference type="FunFam" id="1.10.1040.10:FF:000001">
    <property type="entry name" value="Glycerol-3-phosphate dehydrogenase [NAD(P)+]"/>
    <property type="match status" value="1"/>
</dbReference>
<comment type="catalytic activity">
    <reaction evidence="10">
        <text>sn-glycerol 3-phosphate + NAD(+) = dihydroxyacetone phosphate + NADH + H(+)</text>
        <dbReference type="Rhea" id="RHEA:11092"/>
        <dbReference type="ChEBI" id="CHEBI:15378"/>
        <dbReference type="ChEBI" id="CHEBI:57540"/>
        <dbReference type="ChEBI" id="CHEBI:57597"/>
        <dbReference type="ChEBI" id="CHEBI:57642"/>
        <dbReference type="ChEBI" id="CHEBI:57945"/>
        <dbReference type="EC" id="1.1.1.8"/>
    </reaction>
</comment>
<evidence type="ECO:0000256" key="5">
    <source>
        <dbReference type="ARBA" id="ARBA00023002"/>
    </source>
</evidence>
<dbReference type="Pfam" id="PF01210">
    <property type="entry name" value="NAD_Gly3P_dh_N"/>
    <property type="match status" value="1"/>
</dbReference>
<dbReference type="CDD" id="cd01894">
    <property type="entry name" value="EngA1"/>
    <property type="match status" value="1"/>
</dbReference>
<dbReference type="CDD" id="cd01895">
    <property type="entry name" value="EngA2"/>
    <property type="match status" value="1"/>
</dbReference>
<dbReference type="NCBIfam" id="NF000941">
    <property type="entry name" value="PRK00094.1-3"/>
    <property type="match status" value="1"/>
</dbReference>
<keyword evidence="4" id="KW-0677">Repeat</keyword>
<dbReference type="Pfam" id="PF07479">
    <property type="entry name" value="NAD_Gly3P_dh_C"/>
    <property type="match status" value="1"/>
</dbReference>
<dbReference type="Gene3D" id="1.10.1040.10">
    <property type="entry name" value="N-(1-d-carboxylethyl)-l-norvaline Dehydrogenase, domain 2"/>
    <property type="match status" value="1"/>
</dbReference>
<dbReference type="NCBIfam" id="TIGR03594">
    <property type="entry name" value="GTPase_EngA"/>
    <property type="match status" value="1"/>
</dbReference>
<dbReference type="EMBL" id="AOFI03000197">
    <property type="protein sequence ID" value="KAF4319697.1"/>
    <property type="molecule type" value="Genomic_DNA"/>
</dbReference>
<dbReference type="SUPFAM" id="SSF48179">
    <property type="entry name" value="6-phosphogluconate dehydrogenase C-terminal domain-like"/>
    <property type="match status" value="1"/>
</dbReference>
<dbReference type="HAMAP" id="MF_00394">
    <property type="entry name" value="NAD_Glyc3P_dehydrog"/>
    <property type="match status" value="1"/>
</dbReference>
<dbReference type="GO" id="GO:0051287">
    <property type="term" value="F:NAD binding"/>
    <property type="evidence" value="ECO:0007669"/>
    <property type="project" value="UniProtKB-UniRule"/>
</dbReference>
<dbReference type="PROSITE" id="PS51712">
    <property type="entry name" value="G_ENGA"/>
    <property type="match status" value="2"/>
</dbReference>
<gene>
    <name evidence="13" type="ORF">G195_006977</name>
</gene>
<keyword evidence="8" id="KW-0327">Glycosome</keyword>
<dbReference type="Gene3D" id="3.40.50.720">
    <property type="entry name" value="NAD(P)-binding Rossmann-like Domain"/>
    <property type="match status" value="1"/>
</dbReference>
<evidence type="ECO:0000256" key="2">
    <source>
        <dbReference type="ARBA" id="ARBA00011009"/>
    </source>
</evidence>
<feature type="transmembrane region" description="Helical" evidence="11">
    <location>
        <begin position="282"/>
        <end position="309"/>
    </location>
</feature>
<dbReference type="NCBIfam" id="TIGR00231">
    <property type="entry name" value="small_GTP"/>
    <property type="match status" value="2"/>
</dbReference>
<dbReference type="InterPro" id="IPR006109">
    <property type="entry name" value="G3P_DH_NAD-dep_C"/>
</dbReference>
<name>A0A8J4S2V2_9STRA</name>
<dbReference type="PANTHER" id="PTHR43834:SF6">
    <property type="entry name" value="GTPASE DER"/>
    <property type="match status" value="1"/>
</dbReference>
<dbReference type="PANTHER" id="PTHR43834">
    <property type="entry name" value="GTPASE DER"/>
    <property type="match status" value="1"/>
</dbReference>
<dbReference type="InterPro" id="IPR006168">
    <property type="entry name" value="G3P_DH_NAD-dep"/>
</dbReference>
<evidence type="ECO:0000256" key="10">
    <source>
        <dbReference type="RuleBase" id="RU361243"/>
    </source>
</evidence>
<dbReference type="NCBIfam" id="NF000942">
    <property type="entry name" value="PRK00094.1-4"/>
    <property type="match status" value="1"/>
</dbReference>
<dbReference type="AlphaFoldDB" id="A0A8J4S2V2"/>
<dbReference type="InterPro" id="IPR008927">
    <property type="entry name" value="6-PGluconate_DH-like_C_sf"/>
</dbReference>
<dbReference type="SUPFAM" id="SSF52540">
    <property type="entry name" value="P-loop containing nucleoside triphosphate hydrolases"/>
    <property type="match status" value="1"/>
</dbReference>
<dbReference type="GO" id="GO:0042254">
    <property type="term" value="P:ribosome biogenesis"/>
    <property type="evidence" value="ECO:0007669"/>
    <property type="project" value="UniProtKB-KW"/>
</dbReference>
<evidence type="ECO:0000256" key="9">
    <source>
        <dbReference type="RuleBase" id="RU000437"/>
    </source>
</evidence>
<dbReference type="PRINTS" id="PR00077">
    <property type="entry name" value="GPDHDRGNASE"/>
</dbReference>
<keyword evidence="3" id="KW-0690">Ribosome biogenesis</keyword>
<evidence type="ECO:0000313" key="14">
    <source>
        <dbReference type="Proteomes" id="UP000702964"/>
    </source>
</evidence>
<evidence type="ECO:0000256" key="7">
    <source>
        <dbReference type="ARBA" id="ARBA00060503"/>
    </source>
</evidence>
<dbReference type="InterPro" id="IPR013328">
    <property type="entry name" value="6PGD_dom2"/>
</dbReference>
<comment type="subcellular location">
    <subcellularLocation>
        <location evidence="7">Glycosome</location>
    </subcellularLocation>
</comment>
<dbReference type="FunFam" id="3.40.50.720:FF:000019">
    <property type="entry name" value="Glycerol-3-phosphate dehydrogenase [NAD(P)+]"/>
    <property type="match status" value="1"/>
</dbReference>
<keyword evidence="11" id="KW-0812">Transmembrane</keyword>
<dbReference type="NCBIfam" id="NF000940">
    <property type="entry name" value="PRK00094.1-2"/>
    <property type="match status" value="1"/>
</dbReference>
<comment type="similarity">
    <text evidence="1">Belongs to the TRAFAC class TrmE-Era-EngA-EngB-Septin-like GTPase superfamily. EngA (Der) GTPase family.</text>
</comment>
<dbReference type="InterPro" id="IPR005225">
    <property type="entry name" value="Small_GTP-bd"/>
</dbReference>
<dbReference type="GO" id="GO:0141152">
    <property type="term" value="F:glycerol-3-phosphate dehydrogenase (NAD+) activity"/>
    <property type="evidence" value="ECO:0007669"/>
    <property type="project" value="UniProtKB-UniRule"/>
</dbReference>
<dbReference type="GO" id="GO:0008654">
    <property type="term" value="P:phospholipid biosynthetic process"/>
    <property type="evidence" value="ECO:0007669"/>
    <property type="project" value="UniProtKB-KW"/>
</dbReference>
<evidence type="ECO:0000256" key="3">
    <source>
        <dbReference type="ARBA" id="ARBA00022517"/>
    </source>
</evidence>
<comment type="similarity">
    <text evidence="2 9">Belongs to the NAD-dependent glycerol-3-phosphate dehydrogenase family.</text>
</comment>